<comment type="caution">
    <text evidence="4">The sequence shown here is derived from an EMBL/GenBank/DDBJ whole genome shotgun (WGS) entry which is preliminary data.</text>
</comment>
<name>A0A7X2P908_9FIRM</name>
<dbReference type="GO" id="GO:1990904">
    <property type="term" value="C:ribonucleoprotein complex"/>
    <property type="evidence" value="ECO:0007669"/>
    <property type="project" value="UniProtKB-KW"/>
</dbReference>
<dbReference type="GO" id="GO:0003723">
    <property type="term" value="F:RNA binding"/>
    <property type="evidence" value="ECO:0007669"/>
    <property type="project" value="InterPro"/>
</dbReference>
<feature type="domain" description="Ribosomal protein eL8/eL30/eS12/Gadd45" evidence="3">
    <location>
        <begin position="6"/>
        <end position="90"/>
    </location>
</feature>
<evidence type="ECO:0000259" key="3">
    <source>
        <dbReference type="Pfam" id="PF01248"/>
    </source>
</evidence>
<dbReference type="InterPro" id="IPR004038">
    <property type="entry name" value="Ribosomal_eL8/eL30/eS12/Gad45"/>
</dbReference>
<dbReference type="InterPro" id="IPR039109">
    <property type="entry name" value="Ribosomal_eL30-like"/>
</dbReference>
<keyword evidence="2" id="KW-0687">Ribonucleoprotein</keyword>
<dbReference type="Gene3D" id="3.30.1330.30">
    <property type="match status" value="1"/>
</dbReference>
<reference evidence="4 5" key="1">
    <citation type="submission" date="2019-08" db="EMBL/GenBank/DDBJ databases">
        <title>In-depth cultivation of the pig gut microbiome towards novel bacterial diversity and tailored functional studies.</title>
        <authorList>
            <person name="Wylensek D."/>
            <person name="Hitch T.C.A."/>
            <person name="Clavel T."/>
        </authorList>
    </citation>
    <scope>NUCLEOTIDE SEQUENCE [LARGE SCALE GENOMIC DNA]</scope>
    <source>
        <strain evidence="4 5">Oil+RF-744-WCA-WT-13</strain>
    </source>
</reference>
<keyword evidence="5" id="KW-1185">Reference proteome</keyword>
<evidence type="ECO:0000313" key="5">
    <source>
        <dbReference type="Proteomes" id="UP000466864"/>
    </source>
</evidence>
<dbReference type="Proteomes" id="UP000466864">
    <property type="component" value="Unassembled WGS sequence"/>
</dbReference>
<accession>A0A7X2P908</accession>
<gene>
    <name evidence="4" type="ORF">FYJ60_06475</name>
</gene>
<dbReference type="AlphaFoldDB" id="A0A7X2P908"/>
<dbReference type="GO" id="GO:0005840">
    <property type="term" value="C:ribosome"/>
    <property type="evidence" value="ECO:0007669"/>
    <property type="project" value="UniProtKB-KW"/>
</dbReference>
<keyword evidence="1 4" id="KW-0689">Ribosomal protein</keyword>
<dbReference type="InterPro" id="IPR029064">
    <property type="entry name" value="Ribosomal_eL30-like_sf"/>
</dbReference>
<dbReference type="SUPFAM" id="SSF55315">
    <property type="entry name" value="L30e-like"/>
    <property type="match status" value="1"/>
</dbReference>
<evidence type="ECO:0000256" key="2">
    <source>
        <dbReference type="ARBA" id="ARBA00023274"/>
    </source>
</evidence>
<protein>
    <submittedName>
        <fullName evidence="4">50S ribosomal protein L7ae</fullName>
    </submittedName>
</protein>
<proteinExistence type="predicted"/>
<dbReference type="EMBL" id="VUMV01000004">
    <property type="protein sequence ID" value="MST81958.1"/>
    <property type="molecule type" value="Genomic_DNA"/>
</dbReference>
<organism evidence="4 5">
    <name type="scientific">Bilifractor porci</name>
    <dbReference type="NCBI Taxonomy" id="2606636"/>
    <lineage>
        <taxon>Bacteria</taxon>
        <taxon>Bacillati</taxon>
        <taxon>Bacillota</taxon>
        <taxon>Clostridia</taxon>
        <taxon>Lachnospirales</taxon>
        <taxon>Lachnospiraceae</taxon>
        <taxon>Bilifractor</taxon>
    </lineage>
</organism>
<evidence type="ECO:0000313" key="4">
    <source>
        <dbReference type="EMBL" id="MST81958.1"/>
    </source>
</evidence>
<dbReference type="Pfam" id="PF01248">
    <property type="entry name" value="Ribosomal_L7Ae"/>
    <property type="match status" value="1"/>
</dbReference>
<sequence>MLNKEKAASLLGLAMKAGQVVSGEFSAEKTIRSGKAHLVILSEDASENTRKKFTNMAVWYKVPVTEFLPKADLGRRIGKGERSVAAVTDKNLAEAIKKQLGIQTEA</sequence>
<evidence type="ECO:0000256" key="1">
    <source>
        <dbReference type="ARBA" id="ARBA00022980"/>
    </source>
</evidence>
<dbReference type="PANTHER" id="PTHR11449">
    <property type="entry name" value="RIBOSOMAL PROTEIN L30"/>
    <property type="match status" value="1"/>
</dbReference>